<dbReference type="Proteomes" id="UP000001514">
    <property type="component" value="Unassembled WGS sequence"/>
</dbReference>
<evidence type="ECO:0000256" key="1">
    <source>
        <dbReference type="SAM" id="MobiDB-lite"/>
    </source>
</evidence>
<feature type="region of interest" description="Disordered" evidence="1">
    <location>
        <begin position="220"/>
        <end position="253"/>
    </location>
</feature>
<feature type="compositionally biased region" description="Low complexity" evidence="1">
    <location>
        <begin position="111"/>
        <end position="121"/>
    </location>
</feature>
<feature type="compositionally biased region" description="Acidic residues" evidence="1">
    <location>
        <begin position="1005"/>
        <end position="1016"/>
    </location>
</feature>
<dbReference type="InParanoid" id="D8T2J4"/>
<dbReference type="GO" id="GO:0031146">
    <property type="term" value="P:SCF-dependent proteasomal ubiquitin-dependent protein catabolic process"/>
    <property type="evidence" value="ECO:0000318"/>
    <property type="project" value="GO_Central"/>
</dbReference>
<sequence>MGANKGRRAKNLFRSYYVAFDKAATDQPEVVEKHVFYNREKGIQKTVYCPGVSDKSMVTIPEGKENQRQEQQEASAAVTATVPAAARGESQDHDQMKADVQAFGSCEQRSDAAAQADLSDAPETGDSSLDHPGPGNAPSSQESDRADAASAFQRWRQFHLQRTFNQELRRVNEVTRKDEASMAMVEQERAQREKGLAHALAESASLRAQLSAKEQEIQALQTQARMPRRKQRRAEYDQGEPSSQRRPHRSRSEEDLVWINQPNVQRQNQEFALLAQSLRNIVSEVANLENKAGTTISFSEVYEAFRNIEENIDSRLKGNIRRQAPELRPYVETSPSEFSKRGHHVRPPPSREEEHRKRFAREWSSQQQHGRRNNIEMVSASHGGDPSIFEKVGKAVVWKWRWALAVSKSKTLSRHLKSLKSLYKAQLARNINAEATSSSTSVQEITFLGSMEKTLMSTLPSYSIVSFVVSLWRAYTGCTKTQKVFLSRLIPIDRIMAGFPLWIEKMGDKQVLEYFFSLWQFVASRRSGKRPRSSQSPRRSPRRSRHHLHHDPGPSIYESFHHCCHPNSQSETNKTCSPHRARSPRQGHDHSKRRPATTAAHRLRVPPRAQSKEPNELMQEEENAVGVVAASERTPAPPATAPAVVECASNNEAGPLSSFESFGATEMFPGSVPSSIPLTGQTFSAQALRRLQMQLQHELQDMQPLLSRATKAIQNQLIREKTTRPCTFEYALTEARNQMLSIIHESARGYHNGALEMEDADRFLPEGVIPVFGEVVLPEAMENSSRKSCGFPNVFSLISKTSGLQQLRRKSCLAAQYAVGLNHKLQNLKDQPKAWQTSTSMLWTQPGRQLTSSHSHHPLPSKQKSLESTPYTKLENEAQAVLEANARTISGHSVPRHLLNSSPDREVPLYVAWELWDDLVLEILSRPKPEDIILKAGRLCKPWHRLARSQELRELVARKTAGDADPWVVLRLLLYPSVAALAGSLIMAPSPSVRFAGTQKQLAQENEEVGAEEEDETKYGSKSMGFDQAAGRRPHFGRAASLQIPTGWLPFVKTQDEFLPPILAIKALPDSAAARLL</sequence>
<feature type="compositionally biased region" description="Basic residues" evidence="1">
    <location>
        <begin position="577"/>
        <end position="605"/>
    </location>
</feature>
<evidence type="ECO:0008006" key="4">
    <source>
        <dbReference type="Google" id="ProtNLM"/>
    </source>
</evidence>
<accession>D8T2J4</accession>
<reference evidence="2 3" key="1">
    <citation type="journal article" date="2011" name="Science">
        <title>The Selaginella genome identifies genetic changes associated with the evolution of vascular plants.</title>
        <authorList>
            <person name="Banks J.A."/>
            <person name="Nishiyama T."/>
            <person name="Hasebe M."/>
            <person name="Bowman J.L."/>
            <person name="Gribskov M."/>
            <person name="dePamphilis C."/>
            <person name="Albert V.A."/>
            <person name="Aono N."/>
            <person name="Aoyama T."/>
            <person name="Ambrose B.A."/>
            <person name="Ashton N.W."/>
            <person name="Axtell M.J."/>
            <person name="Barker E."/>
            <person name="Barker M.S."/>
            <person name="Bennetzen J.L."/>
            <person name="Bonawitz N.D."/>
            <person name="Chapple C."/>
            <person name="Cheng C."/>
            <person name="Correa L.G."/>
            <person name="Dacre M."/>
            <person name="DeBarry J."/>
            <person name="Dreyer I."/>
            <person name="Elias M."/>
            <person name="Engstrom E.M."/>
            <person name="Estelle M."/>
            <person name="Feng L."/>
            <person name="Finet C."/>
            <person name="Floyd S.K."/>
            <person name="Frommer W.B."/>
            <person name="Fujita T."/>
            <person name="Gramzow L."/>
            <person name="Gutensohn M."/>
            <person name="Harholt J."/>
            <person name="Hattori M."/>
            <person name="Heyl A."/>
            <person name="Hirai T."/>
            <person name="Hiwatashi Y."/>
            <person name="Ishikawa M."/>
            <person name="Iwata M."/>
            <person name="Karol K.G."/>
            <person name="Koehler B."/>
            <person name="Kolukisaoglu U."/>
            <person name="Kubo M."/>
            <person name="Kurata T."/>
            <person name="Lalonde S."/>
            <person name="Li K."/>
            <person name="Li Y."/>
            <person name="Litt A."/>
            <person name="Lyons E."/>
            <person name="Manning G."/>
            <person name="Maruyama T."/>
            <person name="Michael T.P."/>
            <person name="Mikami K."/>
            <person name="Miyazaki S."/>
            <person name="Morinaga S."/>
            <person name="Murata T."/>
            <person name="Mueller-Roeber B."/>
            <person name="Nelson D.R."/>
            <person name="Obara M."/>
            <person name="Oguri Y."/>
            <person name="Olmstead R.G."/>
            <person name="Onodera N."/>
            <person name="Petersen B.L."/>
            <person name="Pils B."/>
            <person name="Prigge M."/>
            <person name="Rensing S.A."/>
            <person name="Riano-Pachon D.M."/>
            <person name="Roberts A.W."/>
            <person name="Sato Y."/>
            <person name="Scheller H.V."/>
            <person name="Schulz B."/>
            <person name="Schulz C."/>
            <person name="Shakirov E.V."/>
            <person name="Shibagaki N."/>
            <person name="Shinohara N."/>
            <person name="Shippen D.E."/>
            <person name="Soerensen I."/>
            <person name="Sotooka R."/>
            <person name="Sugimoto N."/>
            <person name="Sugita M."/>
            <person name="Sumikawa N."/>
            <person name="Tanurdzic M."/>
            <person name="Theissen G."/>
            <person name="Ulvskov P."/>
            <person name="Wakazuki S."/>
            <person name="Weng J.K."/>
            <person name="Willats W.W."/>
            <person name="Wipf D."/>
            <person name="Wolf P.G."/>
            <person name="Yang L."/>
            <person name="Zimmer A.D."/>
            <person name="Zhu Q."/>
            <person name="Mitros T."/>
            <person name="Hellsten U."/>
            <person name="Loque D."/>
            <person name="Otillar R."/>
            <person name="Salamov A."/>
            <person name="Schmutz J."/>
            <person name="Shapiro H."/>
            <person name="Lindquist E."/>
            <person name="Lucas S."/>
            <person name="Rokhsar D."/>
            <person name="Grigoriev I.V."/>
        </authorList>
    </citation>
    <scope>NUCLEOTIDE SEQUENCE [LARGE SCALE GENOMIC DNA]</scope>
</reference>
<feature type="region of interest" description="Disordered" evidence="1">
    <location>
        <begin position="330"/>
        <end position="370"/>
    </location>
</feature>
<feature type="region of interest" description="Disordered" evidence="1">
    <location>
        <begin position="568"/>
        <end position="618"/>
    </location>
</feature>
<dbReference type="Gramene" id="EFJ09069">
    <property type="protein sequence ID" value="EFJ09069"/>
    <property type="gene ID" value="SELMODRAFT_428346"/>
</dbReference>
<evidence type="ECO:0000313" key="2">
    <source>
        <dbReference type="EMBL" id="EFJ09069.1"/>
    </source>
</evidence>
<dbReference type="AlphaFoldDB" id="D8T2J4"/>
<evidence type="ECO:0000313" key="3">
    <source>
        <dbReference type="Proteomes" id="UP000001514"/>
    </source>
</evidence>
<protein>
    <recommendedName>
        <fullName evidence="4">F-box domain-containing protein</fullName>
    </recommendedName>
</protein>
<keyword evidence="3" id="KW-1185">Reference proteome</keyword>
<feature type="compositionally biased region" description="Basic residues" evidence="1">
    <location>
        <begin position="539"/>
        <end position="549"/>
    </location>
</feature>
<dbReference type="KEGG" id="smo:SELMODRAFT_428346"/>
<feature type="region of interest" description="Disordered" evidence="1">
    <location>
        <begin position="527"/>
        <end position="552"/>
    </location>
</feature>
<proteinExistence type="predicted"/>
<feature type="region of interest" description="Disordered" evidence="1">
    <location>
        <begin position="106"/>
        <end position="150"/>
    </location>
</feature>
<name>D8T2J4_SELML</name>
<gene>
    <name evidence="2" type="ORF">SELMODRAFT_428346</name>
</gene>
<feature type="region of interest" description="Disordered" evidence="1">
    <location>
        <begin position="1004"/>
        <end position="1030"/>
    </location>
</feature>
<feature type="region of interest" description="Disordered" evidence="1">
    <location>
        <begin position="846"/>
        <end position="868"/>
    </location>
</feature>
<dbReference type="EMBL" id="GL377666">
    <property type="protein sequence ID" value="EFJ09069.1"/>
    <property type="molecule type" value="Genomic_DNA"/>
</dbReference>
<dbReference type="HOGENOM" id="CLU_010152_0_0_1"/>
<organism evidence="3">
    <name type="scientific">Selaginella moellendorffii</name>
    <name type="common">Spikemoss</name>
    <dbReference type="NCBI Taxonomy" id="88036"/>
    <lineage>
        <taxon>Eukaryota</taxon>
        <taxon>Viridiplantae</taxon>
        <taxon>Streptophyta</taxon>
        <taxon>Embryophyta</taxon>
        <taxon>Tracheophyta</taxon>
        <taxon>Lycopodiopsida</taxon>
        <taxon>Selaginellales</taxon>
        <taxon>Selaginellaceae</taxon>
        <taxon>Selaginella</taxon>
    </lineage>
</organism>
<dbReference type="GO" id="GO:0004842">
    <property type="term" value="F:ubiquitin-protein transferase activity"/>
    <property type="evidence" value="ECO:0000318"/>
    <property type="project" value="GO_Central"/>
</dbReference>